<dbReference type="InterPro" id="IPR036388">
    <property type="entry name" value="WH-like_DNA-bd_sf"/>
</dbReference>
<evidence type="ECO:0000256" key="1">
    <source>
        <dbReference type="ARBA" id="ARBA00023015"/>
    </source>
</evidence>
<dbReference type="Pfam" id="PF01047">
    <property type="entry name" value="MarR"/>
    <property type="match status" value="1"/>
</dbReference>
<dbReference type="HOGENOM" id="CLU_083287_18_2_6"/>
<evidence type="ECO:0000313" key="6">
    <source>
        <dbReference type="Proteomes" id="UP000013165"/>
    </source>
</evidence>
<gene>
    <name evidence="5" type="ORF">J057_07446</name>
</gene>
<organism evidence="5 6">
    <name type="scientific">Marinobacter nanhaiticus D15-8W</name>
    <dbReference type="NCBI Taxonomy" id="626887"/>
    <lineage>
        <taxon>Bacteria</taxon>
        <taxon>Pseudomonadati</taxon>
        <taxon>Pseudomonadota</taxon>
        <taxon>Gammaproteobacteria</taxon>
        <taxon>Pseudomonadales</taxon>
        <taxon>Marinobacteraceae</taxon>
        <taxon>Marinobacter</taxon>
    </lineage>
</organism>
<dbReference type="eggNOG" id="COG1846">
    <property type="taxonomic scope" value="Bacteria"/>
</dbReference>
<evidence type="ECO:0000256" key="3">
    <source>
        <dbReference type="ARBA" id="ARBA00023163"/>
    </source>
</evidence>
<keyword evidence="1" id="KW-0805">Transcription regulation</keyword>
<dbReference type="Proteomes" id="UP000013165">
    <property type="component" value="Unassembled WGS sequence"/>
</dbReference>
<keyword evidence="2" id="KW-0238">DNA-binding</keyword>
<dbReference type="PRINTS" id="PR00598">
    <property type="entry name" value="HTHMARR"/>
</dbReference>
<dbReference type="PANTHER" id="PTHR42756:SF1">
    <property type="entry name" value="TRANSCRIPTIONAL REPRESSOR OF EMRAB OPERON"/>
    <property type="match status" value="1"/>
</dbReference>
<reference evidence="5 6" key="1">
    <citation type="journal article" date="2013" name="Genome Announc.">
        <title>Genome Sequence of the Polycyclic Aromatic Hydrocarbon-Degrading Bacterium Strain Marinobacter nanhaiticus D15-8WT.</title>
        <authorList>
            <person name="Cui Z."/>
            <person name="Gao W."/>
            <person name="Li Q."/>
            <person name="Xu G."/>
            <person name="Zheng L."/>
        </authorList>
    </citation>
    <scope>NUCLEOTIDE SEQUENCE [LARGE SCALE GENOMIC DNA]</scope>
    <source>
        <strain evidence="5 6">D15-8W</strain>
    </source>
</reference>
<dbReference type="InterPro" id="IPR000835">
    <property type="entry name" value="HTH_MarR-typ"/>
</dbReference>
<keyword evidence="3" id="KW-0804">Transcription</keyword>
<dbReference type="SUPFAM" id="SSF46785">
    <property type="entry name" value="Winged helix' DNA-binding domain"/>
    <property type="match status" value="1"/>
</dbReference>
<accession>N6WUF6</accession>
<dbReference type="SMART" id="SM00347">
    <property type="entry name" value="HTH_MARR"/>
    <property type="match status" value="1"/>
</dbReference>
<evidence type="ECO:0000313" key="5">
    <source>
        <dbReference type="EMBL" id="ENO15166.1"/>
    </source>
</evidence>
<dbReference type="AlphaFoldDB" id="N6WUF6"/>
<dbReference type="EMBL" id="APLQ01000011">
    <property type="protein sequence ID" value="ENO15166.1"/>
    <property type="molecule type" value="Genomic_DNA"/>
</dbReference>
<sequence>MSDIHAGDASPDALTCSIHTLLKPSLGGALGRLHRLWRRAICDAVSPLGMTESRWSVMVHLAKIGEGCSQQSLARELAIEMPSLTRTLNQLEHQALIERRADPGDRRAHSLWFTDAGRRMTARLEQRIQSVRNDICEGLDEAQLDAFAATVSRMEANVLNHLKQSRREGQE</sequence>
<comment type="caution">
    <text evidence="5">The sequence shown here is derived from an EMBL/GenBank/DDBJ whole genome shotgun (WGS) entry which is preliminary data.</text>
</comment>
<dbReference type="Gene3D" id="1.10.10.10">
    <property type="entry name" value="Winged helix-like DNA-binding domain superfamily/Winged helix DNA-binding domain"/>
    <property type="match status" value="1"/>
</dbReference>
<dbReference type="GO" id="GO:0003700">
    <property type="term" value="F:DNA-binding transcription factor activity"/>
    <property type="evidence" value="ECO:0007669"/>
    <property type="project" value="InterPro"/>
</dbReference>
<feature type="domain" description="HTH marR-type" evidence="4">
    <location>
        <begin position="23"/>
        <end position="156"/>
    </location>
</feature>
<keyword evidence="6" id="KW-1185">Reference proteome</keyword>
<evidence type="ECO:0000259" key="4">
    <source>
        <dbReference type="PROSITE" id="PS50995"/>
    </source>
</evidence>
<evidence type="ECO:0000256" key="2">
    <source>
        <dbReference type="ARBA" id="ARBA00023125"/>
    </source>
</evidence>
<proteinExistence type="predicted"/>
<name>N6WUF6_9GAMM</name>
<dbReference type="PROSITE" id="PS50995">
    <property type="entry name" value="HTH_MARR_2"/>
    <property type="match status" value="1"/>
</dbReference>
<dbReference type="GO" id="GO:0003677">
    <property type="term" value="F:DNA binding"/>
    <property type="evidence" value="ECO:0007669"/>
    <property type="project" value="UniProtKB-KW"/>
</dbReference>
<protein>
    <submittedName>
        <fullName evidence="5">MarR family transcriptional regulator</fullName>
    </submittedName>
</protein>
<dbReference type="STRING" id="626887.J057_07446"/>
<dbReference type="PATRIC" id="fig|626887.3.peg.1479"/>
<dbReference type="PANTHER" id="PTHR42756">
    <property type="entry name" value="TRANSCRIPTIONAL REGULATOR, MARR"/>
    <property type="match status" value="1"/>
</dbReference>
<dbReference type="InterPro" id="IPR036390">
    <property type="entry name" value="WH_DNA-bd_sf"/>
</dbReference>
<dbReference type="OrthoDB" id="5296557at2"/>
<dbReference type="RefSeq" id="WP_004579462.1">
    <property type="nucleotide sequence ID" value="NZ_AP028878.1"/>
</dbReference>